<evidence type="ECO:0000256" key="1">
    <source>
        <dbReference type="SAM" id="MobiDB-lite"/>
    </source>
</evidence>
<evidence type="ECO:0000313" key="2">
    <source>
        <dbReference type="EMBL" id="MBO0662618.1"/>
    </source>
</evidence>
<comment type="caution">
    <text evidence="2">The sequence shown here is derived from an EMBL/GenBank/DDBJ whole genome shotgun (WGS) entry which is preliminary data.</text>
</comment>
<name>A0A939FVB1_9HYPH</name>
<keyword evidence="3" id="KW-1185">Reference proteome</keyword>
<dbReference type="Proteomes" id="UP000664122">
    <property type="component" value="Unassembled WGS sequence"/>
</dbReference>
<evidence type="ECO:0000313" key="3">
    <source>
        <dbReference type="Proteomes" id="UP000664122"/>
    </source>
</evidence>
<proteinExistence type="predicted"/>
<dbReference type="EMBL" id="JAFMPP010000006">
    <property type="protein sequence ID" value="MBO0662618.1"/>
    <property type="molecule type" value="Genomic_DNA"/>
</dbReference>
<feature type="region of interest" description="Disordered" evidence="1">
    <location>
        <begin position="15"/>
        <end position="40"/>
    </location>
</feature>
<sequence>MDPGFLSFGRQIRRRVARRQHAESRNGSQKSEKGSTHGTPAHRVHCCCIIHEDCFNRVNSAILLWRRLIPVVKGWIDDLVASVPAKIEFAVGIAWPESGDDIISATLRFFAVFKLNALNALRQVGR</sequence>
<reference evidence="2" key="1">
    <citation type="submission" date="2021-03" db="EMBL/GenBank/DDBJ databases">
        <title>Whole genome sequence of Jiella sp. CQZ9-1.</title>
        <authorList>
            <person name="Tuo L."/>
        </authorList>
    </citation>
    <scope>NUCLEOTIDE SEQUENCE</scope>
    <source>
        <strain evidence="2">CQZ9-1</strain>
    </source>
</reference>
<dbReference type="AlphaFoldDB" id="A0A939FVB1"/>
<organism evidence="2 3">
    <name type="scientific">Jiella flava</name>
    <dbReference type="NCBI Taxonomy" id="2816857"/>
    <lineage>
        <taxon>Bacteria</taxon>
        <taxon>Pseudomonadati</taxon>
        <taxon>Pseudomonadota</taxon>
        <taxon>Alphaproteobacteria</taxon>
        <taxon>Hyphomicrobiales</taxon>
        <taxon>Aurantimonadaceae</taxon>
        <taxon>Jiella</taxon>
    </lineage>
</organism>
<feature type="compositionally biased region" description="Basic and acidic residues" evidence="1">
    <location>
        <begin position="20"/>
        <end position="35"/>
    </location>
</feature>
<gene>
    <name evidence="2" type="ORF">J1C48_08520</name>
</gene>
<accession>A0A939FVB1</accession>
<protein>
    <submittedName>
        <fullName evidence="2">Uncharacterized protein</fullName>
    </submittedName>
</protein>
<dbReference type="RefSeq" id="WP_207257411.1">
    <property type="nucleotide sequence ID" value="NZ_JAFMPP010000006.1"/>
</dbReference>